<dbReference type="PRINTS" id="PR00344">
    <property type="entry name" value="BCTRLSENSOR"/>
</dbReference>
<dbReference type="Pfam" id="PF00989">
    <property type="entry name" value="PAS"/>
    <property type="match status" value="1"/>
</dbReference>
<dbReference type="SMART" id="SM00387">
    <property type="entry name" value="HATPase_c"/>
    <property type="match status" value="1"/>
</dbReference>
<evidence type="ECO:0000256" key="8">
    <source>
        <dbReference type="ARBA" id="ARBA00023012"/>
    </source>
</evidence>
<evidence type="ECO:0000259" key="11">
    <source>
        <dbReference type="PROSITE" id="PS50112"/>
    </source>
</evidence>
<dbReference type="NCBIfam" id="TIGR00229">
    <property type="entry name" value="sensory_box"/>
    <property type="match status" value="1"/>
</dbReference>
<dbReference type="Proteomes" id="UP000182589">
    <property type="component" value="Unassembled WGS sequence"/>
</dbReference>
<feature type="transmembrane region" description="Helical" evidence="9">
    <location>
        <begin position="72"/>
        <end position="93"/>
    </location>
</feature>
<evidence type="ECO:0000256" key="1">
    <source>
        <dbReference type="ARBA" id="ARBA00000085"/>
    </source>
</evidence>
<dbReference type="EC" id="2.7.13.3" evidence="2"/>
<accession>A0A1H2TTV1</accession>
<organism evidence="12 13">
    <name type="scientific">Alicyclobacillus hesperidum</name>
    <dbReference type="NCBI Taxonomy" id="89784"/>
    <lineage>
        <taxon>Bacteria</taxon>
        <taxon>Bacillati</taxon>
        <taxon>Bacillota</taxon>
        <taxon>Bacilli</taxon>
        <taxon>Bacillales</taxon>
        <taxon>Alicyclobacillaceae</taxon>
        <taxon>Alicyclobacillus</taxon>
    </lineage>
</organism>
<dbReference type="InterPro" id="IPR005467">
    <property type="entry name" value="His_kinase_dom"/>
</dbReference>
<dbReference type="CDD" id="cd00082">
    <property type="entry name" value="HisKA"/>
    <property type="match status" value="1"/>
</dbReference>
<feature type="transmembrane region" description="Helical" evidence="9">
    <location>
        <begin position="105"/>
        <end position="126"/>
    </location>
</feature>
<dbReference type="EMBL" id="FNOJ01000006">
    <property type="protein sequence ID" value="SDW47197.1"/>
    <property type="molecule type" value="Genomic_DNA"/>
</dbReference>
<dbReference type="InterPro" id="IPR036890">
    <property type="entry name" value="HATPase_C_sf"/>
</dbReference>
<keyword evidence="13" id="KW-1185">Reference proteome</keyword>
<dbReference type="RefSeq" id="WP_074692788.1">
    <property type="nucleotide sequence ID" value="NZ_FNOJ01000006.1"/>
</dbReference>
<evidence type="ECO:0000256" key="4">
    <source>
        <dbReference type="ARBA" id="ARBA00022679"/>
    </source>
</evidence>
<dbReference type="Gene3D" id="3.30.565.10">
    <property type="entry name" value="Histidine kinase-like ATPase, C-terminal domain"/>
    <property type="match status" value="1"/>
</dbReference>
<feature type="domain" description="PAS" evidence="11">
    <location>
        <begin position="222"/>
        <end position="274"/>
    </location>
</feature>
<dbReference type="PANTHER" id="PTHR43065:SF10">
    <property type="entry name" value="PEROXIDE STRESS-ACTIVATED HISTIDINE KINASE MAK3"/>
    <property type="match status" value="1"/>
</dbReference>
<sequence>MSQIRNSYRTLLFIIGITVPVCAVLASALYKMPSVGFVAILACILDYYPLYLPGGVQWSTSILCYIWAGTEYGTMAADIVMTMSCLVTFLRAYHWNLRDIRWFRYFVTLGMFQVSLFTSVAAFRIAKGLPDVLQSALVFSTFEGVNILLFLGVHWSLGRTSSGWSTIRGFNFLSVAISSLLFVLIGRYDHVVVSLLPIGLLLICFILMWQQYSRAVKSSSEVSKKYQLIANHTDDLILLVNTSGDITFASPSHARLFNKPLDEIVGQSLYTFIQDPTSVRAALHAPHACTSQHLIRLQFGDKVIPTETKISPVYSINDEIECFIVVSRDISERLRQQEYLLQTEKLAVAGQLAAGIAHEIRNPLTSVMGFLQLLREHFDQVAPESYRIVWSELVRISDIASSLLVLAKPEPANFRDCTLDNLIRDTITLLEGQAHKANVYFEAMETPDVTLHCNPGQLKQVFLNLFKNSIEAMEEQGGLIQISYDVQPESVRIEITDNGPGIPKHLLATLGQPFYTTKEKGTGLGLMVVYNIIQEHHGSIQFDSDGIRGTRVTIKLPIIQS</sequence>
<dbReference type="AlphaFoldDB" id="A0A1H2TTV1"/>
<gene>
    <name evidence="12" type="ORF">SAMN04489725_106127</name>
</gene>
<dbReference type="Pfam" id="PF02518">
    <property type="entry name" value="HATPase_c"/>
    <property type="match status" value="1"/>
</dbReference>
<keyword evidence="3" id="KW-0597">Phosphoprotein</keyword>
<dbReference type="InterPro" id="IPR004358">
    <property type="entry name" value="Sig_transdc_His_kin-like_C"/>
</dbReference>
<evidence type="ECO:0000256" key="9">
    <source>
        <dbReference type="SAM" id="Phobius"/>
    </source>
</evidence>
<dbReference type="InterPro" id="IPR036097">
    <property type="entry name" value="HisK_dim/P_sf"/>
</dbReference>
<keyword evidence="9" id="KW-0472">Membrane</keyword>
<dbReference type="InterPro" id="IPR000014">
    <property type="entry name" value="PAS"/>
</dbReference>
<dbReference type="InterPro" id="IPR035965">
    <property type="entry name" value="PAS-like_dom_sf"/>
</dbReference>
<dbReference type="SMART" id="SM00388">
    <property type="entry name" value="HisKA"/>
    <property type="match status" value="1"/>
</dbReference>
<feature type="transmembrane region" description="Helical" evidence="9">
    <location>
        <begin position="191"/>
        <end position="209"/>
    </location>
</feature>
<name>A0A1H2TTV1_9BACL</name>
<dbReference type="SMART" id="SM00091">
    <property type="entry name" value="PAS"/>
    <property type="match status" value="1"/>
</dbReference>
<dbReference type="PROSITE" id="PS50109">
    <property type="entry name" value="HIS_KIN"/>
    <property type="match status" value="1"/>
</dbReference>
<dbReference type="GO" id="GO:0006355">
    <property type="term" value="P:regulation of DNA-templated transcription"/>
    <property type="evidence" value="ECO:0007669"/>
    <property type="project" value="InterPro"/>
</dbReference>
<feature type="domain" description="Histidine kinase" evidence="10">
    <location>
        <begin position="355"/>
        <end position="560"/>
    </location>
</feature>
<dbReference type="Gene3D" id="1.10.287.130">
    <property type="match status" value="1"/>
</dbReference>
<evidence type="ECO:0000256" key="5">
    <source>
        <dbReference type="ARBA" id="ARBA00022741"/>
    </source>
</evidence>
<dbReference type="GO" id="GO:0000155">
    <property type="term" value="F:phosphorelay sensor kinase activity"/>
    <property type="evidence" value="ECO:0007669"/>
    <property type="project" value="InterPro"/>
</dbReference>
<feature type="transmembrane region" description="Helical" evidence="9">
    <location>
        <begin position="169"/>
        <end position="185"/>
    </location>
</feature>
<protein>
    <recommendedName>
        <fullName evidence="2">histidine kinase</fullName>
        <ecNumber evidence="2">2.7.13.3</ecNumber>
    </recommendedName>
</protein>
<evidence type="ECO:0000313" key="13">
    <source>
        <dbReference type="Proteomes" id="UP000182589"/>
    </source>
</evidence>
<dbReference type="Gene3D" id="3.30.450.20">
    <property type="entry name" value="PAS domain"/>
    <property type="match status" value="1"/>
</dbReference>
<reference evidence="13" key="1">
    <citation type="submission" date="2016-10" db="EMBL/GenBank/DDBJ databases">
        <authorList>
            <person name="Varghese N."/>
        </authorList>
    </citation>
    <scope>NUCLEOTIDE SEQUENCE [LARGE SCALE GENOMIC DNA]</scope>
    <source>
        <strain evidence="13">DSM 12489</strain>
    </source>
</reference>
<evidence type="ECO:0000256" key="2">
    <source>
        <dbReference type="ARBA" id="ARBA00012438"/>
    </source>
</evidence>
<keyword evidence="9" id="KW-1133">Transmembrane helix</keyword>
<evidence type="ECO:0000256" key="7">
    <source>
        <dbReference type="ARBA" id="ARBA00022840"/>
    </source>
</evidence>
<dbReference type="CDD" id="cd00130">
    <property type="entry name" value="PAS"/>
    <property type="match status" value="1"/>
</dbReference>
<dbReference type="InterPro" id="IPR003661">
    <property type="entry name" value="HisK_dim/P_dom"/>
</dbReference>
<keyword evidence="7" id="KW-0067">ATP-binding</keyword>
<keyword evidence="8" id="KW-0902">Two-component regulatory system</keyword>
<dbReference type="InterPro" id="IPR003594">
    <property type="entry name" value="HATPase_dom"/>
</dbReference>
<dbReference type="SUPFAM" id="SSF55785">
    <property type="entry name" value="PYP-like sensor domain (PAS domain)"/>
    <property type="match status" value="1"/>
</dbReference>
<keyword evidence="9" id="KW-0812">Transmembrane</keyword>
<feature type="transmembrane region" description="Helical" evidence="9">
    <location>
        <begin position="132"/>
        <end position="157"/>
    </location>
</feature>
<dbReference type="SUPFAM" id="SSF47384">
    <property type="entry name" value="Homodimeric domain of signal transducing histidine kinase"/>
    <property type="match status" value="1"/>
</dbReference>
<proteinExistence type="predicted"/>
<evidence type="ECO:0000259" key="10">
    <source>
        <dbReference type="PROSITE" id="PS50109"/>
    </source>
</evidence>
<evidence type="ECO:0000313" key="12">
    <source>
        <dbReference type="EMBL" id="SDW47197.1"/>
    </source>
</evidence>
<keyword evidence="5" id="KW-0547">Nucleotide-binding</keyword>
<comment type="catalytic activity">
    <reaction evidence="1">
        <text>ATP + protein L-histidine = ADP + protein N-phospho-L-histidine.</text>
        <dbReference type="EC" id="2.7.13.3"/>
    </reaction>
</comment>
<dbReference type="SUPFAM" id="SSF55874">
    <property type="entry name" value="ATPase domain of HSP90 chaperone/DNA topoisomerase II/histidine kinase"/>
    <property type="match status" value="1"/>
</dbReference>
<keyword evidence="4" id="KW-0808">Transferase</keyword>
<dbReference type="PROSITE" id="PS50112">
    <property type="entry name" value="PAS"/>
    <property type="match status" value="1"/>
</dbReference>
<dbReference type="PANTHER" id="PTHR43065">
    <property type="entry name" value="SENSOR HISTIDINE KINASE"/>
    <property type="match status" value="1"/>
</dbReference>
<evidence type="ECO:0000256" key="6">
    <source>
        <dbReference type="ARBA" id="ARBA00022777"/>
    </source>
</evidence>
<dbReference type="GO" id="GO:0005524">
    <property type="term" value="F:ATP binding"/>
    <property type="evidence" value="ECO:0007669"/>
    <property type="project" value="UniProtKB-KW"/>
</dbReference>
<dbReference type="Pfam" id="PF00512">
    <property type="entry name" value="HisKA"/>
    <property type="match status" value="1"/>
</dbReference>
<feature type="transmembrane region" description="Helical" evidence="9">
    <location>
        <begin position="35"/>
        <end position="52"/>
    </location>
</feature>
<evidence type="ECO:0000256" key="3">
    <source>
        <dbReference type="ARBA" id="ARBA00022553"/>
    </source>
</evidence>
<feature type="transmembrane region" description="Helical" evidence="9">
    <location>
        <begin position="12"/>
        <end position="30"/>
    </location>
</feature>
<dbReference type="InterPro" id="IPR013767">
    <property type="entry name" value="PAS_fold"/>
</dbReference>
<keyword evidence="6" id="KW-0418">Kinase</keyword>
<dbReference type="STRING" id="89784.SAMN04489725_106127"/>